<dbReference type="RefSeq" id="WP_235610369.1">
    <property type="nucleotide sequence ID" value="NZ_BFAG01000008.1"/>
</dbReference>
<dbReference type="InterPro" id="IPR017853">
    <property type="entry name" value="GH"/>
</dbReference>
<dbReference type="EMBL" id="BFAG01000008">
    <property type="protein sequence ID" value="GBF06407.1"/>
    <property type="molecule type" value="Genomic_DNA"/>
</dbReference>
<name>A0A2I9DUI6_9DEIO</name>
<proteinExistence type="predicted"/>
<sequence>MVVQPGLYRPADLRALREGGTRVLGYLSVGEDHPLGDRACVPGSRPYHRAVNPHWGSVAVDAAHPGWREVLLERAAEALAHTDGLLLDTLCSAEEGATVDRVRDMREAWPGVYLLANRGFSLLPGLAPLVDGVLMEAFGTTHTPRYGLHDRMGLDYTAHWLAACRAAGLEVLALDYADTPALARLAHVHAARWDVPTFVTDRALSLPGGCP</sequence>
<keyword evidence="2" id="KW-1185">Reference proteome</keyword>
<evidence type="ECO:0008006" key="3">
    <source>
        <dbReference type="Google" id="ProtNLM"/>
    </source>
</evidence>
<accession>A0A2I9DUI6</accession>
<evidence type="ECO:0000313" key="1">
    <source>
        <dbReference type="EMBL" id="GBF06407.1"/>
    </source>
</evidence>
<dbReference type="PANTHER" id="PTHR35882">
    <property type="entry name" value="PELA"/>
    <property type="match status" value="1"/>
</dbReference>
<dbReference type="SUPFAM" id="SSF51445">
    <property type="entry name" value="(Trans)glycosidases"/>
    <property type="match status" value="1"/>
</dbReference>
<organism evidence="1 2">
    <name type="scientific">Deinococcus aerius</name>
    <dbReference type="NCBI Taxonomy" id="200253"/>
    <lineage>
        <taxon>Bacteria</taxon>
        <taxon>Thermotogati</taxon>
        <taxon>Deinococcota</taxon>
        <taxon>Deinococci</taxon>
        <taxon>Deinococcales</taxon>
        <taxon>Deinococcaceae</taxon>
        <taxon>Deinococcus</taxon>
    </lineage>
</organism>
<dbReference type="InterPro" id="IPR013785">
    <property type="entry name" value="Aldolase_TIM"/>
</dbReference>
<dbReference type="Proteomes" id="UP000236569">
    <property type="component" value="Unassembled WGS sequence"/>
</dbReference>
<dbReference type="PANTHER" id="PTHR35882:SF2">
    <property type="entry name" value="PELA"/>
    <property type="match status" value="1"/>
</dbReference>
<evidence type="ECO:0000313" key="2">
    <source>
        <dbReference type="Proteomes" id="UP000236569"/>
    </source>
</evidence>
<dbReference type="AlphaFoldDB" id="A0A2I9DUI6"/>
<dbReference type="Gene3D" id="3.20.20.70">
    <property type="entry name" value="Aldolase class I"/>
    <property type="match status" value="1"/>
</dbReference>
<gene>
    <name evidence="1" type="ORF">DAERI_080198</name>
</gene>
<reference evidence="2" key="1">
    <citation type="submission" date="2018-01" db="EMBL/GenBank/DDBJ databases">
        <title>Draft Genome Sequence of the Radioresistant Bacterium Deinococcus aerius TR0125, Isolated from the Higher Atmosphere above Japan.</title>
        <authorList>
            <person name="Satoh K."/>
            <person name="Arai H."/>
            <person name="Sanzen T."/>
            <person name="Kawaguchi Y."/>
            <person name="Hayashi H."/>
            <person name="Yokobori S."/>
            <person name="Yamagishi A."/>
            <person name="Oono Y."/>
            <person name="Narumi I."/>
        </authorList>
    </citation>
    <scope>NUCLEOTIDE SEQUENCE [LARGE SCALE GENOMIC DNA]</scope>
    <source>
        <strain evidence="2">TR0125</strain>
    </source>
</reference>
<comment type="caution">
    <text evidence="1">The sequence shown here is derived from an EMBL/GenBank/DDBJ whole genome shotgun (WGS) entry which is preliminary data.</text>
</comment>
<protein>
    <recommendedName>
        <fullName evidence="3">Glycoside-hydrolase family GH114 TIM-barrel domain-containing protein</fullName>
    </recommendedName>
</protein>